<evidence type="ECO:0000313" key="2">
    <source>
        <dbReference type="EMBL" id="SQA91936.1"/>
    </source>
</evidence>
<reference evidence="1 3" key="1">
    <citation type="submission" date="2017-02" db="EMBL/GenBank/DDBJ databases">
        <authorList>
            <person name="Varghese N."/>
            <person name="Submissions S."/>
        </authorList>
    </citation>
    <scope>NUCLEOTIDE SEQUENCE [LARGE SCALE GENOMIC DNA]</scope>
    <source>
        <strain evidence="1 3">DSM 16775</strain>
    </source>
</reference>
<reference evidence="2 4" key="2">
    <citation type="submission" date="2018-06" db="EMBL/GenBank/DDBJ databases">
        <authorList>
            <consortium name="Pathogen Informatics"/>
            <person name="Doyle S."/>
        </authorList>
    </citation>
    <scope>NUCLEOTIDE SEQUENCE [LARGE SCALE GENOMIC DNA]</scope>
    <source>
        <strain evidence="2 4">NCTC11212</strain>
    </source>
</reference>
<dbReference type="Proteomes" id="UP000251937">
    <property type="component" value="Unassembled WGS sequence"/>
</dbReference>
<keyword evidence="3" id="KW-1185">Reference proteome</keyword>
<gene>
    <name evidence="2" type="ORF">NCTC11212_03573</name>
    <name evidence="1" type="ORF">SAMN05421800_101732</name>
</gene>
<comment type="caution">
    <text evidence="2">The sequence shown here is derived from an EMBL/GenBank/DDBJ whole genome shotgun (WGS) entry which is preliminary data.</text>
</comment>
<dbReference type="AlphaFoldDB" id="A0AAX2IQK6"/>
<dbReference type="Proteomes" id="UP000190669">
    <property type="component" value="Unassembled WGS sequence"/>
</dbReference>
<accession>A0AAX2IQK6</accession>
<protein>
    <submittedName>
        <fullName evidence="2">Uncharacterized protein</fullName>
    </submittedName>
</protein>
<evidence type="ECO:0000313" key="3">
    <source>
        <dbReference type="Proteomes" id="UP000190669"/>
    </source>
</evidence>
<proteinExistence type="predicted"/>
<dbReference type="EMBL" id="UAVR01000018">
    <property type="protein sequence ID" value="SQA91936.1"/>
    <property type="molecule type" value="Genomic_DNA"/>
</dbReference>
<evidence type="ECO:0000313" key="4">
    <source>
        <dbReference type="Proteomes" id="UP000251937"/>
    </source>
</evidence>
<dbReference type="EMBL" id="FUZE01000001">
    <property type="protein sequence ID" value="SKB43312.1"/>
    <property type="molecule type" value="Genomic_DNA"/>
</dbReference>
<organism evidence="2 4">
    <name type="scientific">Chryseobacterium balustinum</name>
    <dbReference type="NCBI Taxonomy" id="246"/>
    <lineage>
        <taxon>Bacteria</taxon>
        <taxon>Pseudomonadati</taxon>
        <taxon>Bacteroidota</taxon>
        <taxon>Flavobacteriia</taxon>
        <taxon>Flavobacteriales</taxon>
        <taxon>Weeksellaceae</taxon>
        <taxon>Chryseobacterium group</taxon>
        <taxon>Chryseobacterium</taxon>
    </lineage>
</organism>
<name>A0AAX2IQK6_9FLAO</name>
<sequence length="222" mass="26178">MVQKPSGILPKMTKGIYNFRFIILILVCFFCKGQENSILNKPFSLESYSDKISKNETFIILESKILKKIFKENSKYFIQKGWQKIEQSNNTITELIASDKANLLKIKPHTNTRYLFVVQNDILKDTLRIKKEFDYSICQLDKENKKHGLAIGKYKINDRNEFFEIHYLYQINNNGKLEIIKLDTNIFDCPAPSDYVKDEEPDSYKFGIVGGKKFTRYWFENH</sequence>
<evidence type="ECO:0000313" key="1">
    <source>
        <dbReference type="EMBL" id="SKB43312.1"/>
    </source>
</evidence>
<dbReference type="KEGG" id="cbp:EB354_17175"/>